<name>A0A3S5A238_9PLAT</name>
<proteinExistence type="predicted"/>
<dbReference type="Proteomes" id="UP000784294">
    <property type="component" value="Unassembled WGS sequence"/>
</dbReference>
<dbReference type="AlphaFoldDB" id="A0A3S5A238"/>
<evidence type="ECO:0000313" key="3">
    <source>
        <dbReference type="Proteomes" id="UP000784294"/>
    </source>
</evidence>
<reference evidence="2" key="1">
    <citation type="submission" date="2018-11" db="EMBL/GenBank/DDBJ databases">
        <authorList>
            <consortium name="Pathogen Informatics"/>
        </authorList>
    </citation>
    <scope>NUCLEOTIDE SEQUENCE</scope>
</reference>
<organism evidence="2 3">
    <name type="scientific">Protopolystoma xenopodis</name>
    <dbReference type="NCBI Taxonomy" id="117903"/>
    <lineage>
        <taxon>Eukaryota</taxon>
        <taxon>Metazoa</taxon>
        <taxon>Spiralia</taxon>
        <taxon>Lophotrochozoa</taxon>
        <taxon>Platyhelminthes</taxon>
        <taxon>Monogenea</taxon>
        <taxon>Polyopisthocotylea</taxon>
        <taxon>Polystomatidea</taxon>
        <taxon>Polystomatidae</taxon>
        <taxon>Protopolystoma</taxon>
    </lineage>
</organism>
<sequence length="270" mass="29292">MMMSNGRQGAFFVVALAAHASGENARAWRQQQECAIINRRQSRLTVPIGDELRRLSSPPASGEHLTSSPALCNPSPVTSGQTGDSVGGSVGMALIHAAWLLAPQNWRPNLASRCNKTFSNVHFLMGNWLPTLTRSVPLAGGREDEGIDWVCRFDECFVKPICRPNRVSSVPALNSSIRPGNSTSGRGVEDHICGHRRTNQSSFHVGQLRSVQLVGSASNEADQRDWLLGACLLAPVVGLFHSIDPPRAILPHAYIPTDLPERLLVRLVGL</sequence>
<protein>
    <submittedName>
        <fullName evidence="2">Uncharacterized protein</fullName>
    </submittedName>
</protein>
<keyword evidence="3" id="KW-1185">Reference proteome</keyword>
<feature type="compositionally biased region" description="Polar residues" evidence="1">
    <location>
        <begin position="64"/>
        <end position="84"/>
    </location>
</feature>
<dbReference type="EMBL" id="CAAALY010033787">
    <property type="protein sequence ID" value="VEL17698.1"/>
    <property type="molecule type" value="Genomic_DNA"/>
</dbReference>
<feature type="region of interest" description="Disordered" evidence="1">
    <location>
        <begin position="48"/>
        <end position="84"/>
    </location>
</feature>
<comment type="caution">
    <text evidence="2">The sequence shown here is derived from an EMBL/GenBank/DDBJ whole genome shotgun (WGS) entry which is preliminary data.</text>
</comment>
<evidence type="ECO:0000256" key="1">
    <source>
        <dbReference type="SAM" id="MobiDB-lite"/>
    </source>
</evidence>
<gene>
    <name evidence="2" type="ORF">PXEA_LOCUS11138</name>
</gene>
<evidence type="ECO:0000313" key="2">
    <source>
        <dbReference type="EMBL" id="VEL17698.1"/>
    </source>
</evidence>
<accession>A0A3S5A238</accession>